<dbReference type="Gramene" id="ONIVA05G19240.1">
    <property type="protein sequence ID" value="ONIVA05G19240.1"/>
    <property type="gene ID" value="ONIVA05G19240"/>
</dbReference>
<dbReference type="STRING" id="4536.A0A0E0HF88"/>
<feature type="compositionally biased region" description="Basic and acidic residues" evidence="2">
    <location>
        <begin position="218"/>
        <end position="231"/>
    </location>
</feature>
<feature type="region of interest" description="Disordered" evidence="2">
    <location>
        <begin position="122"/>
        <end position="234"/>
    </location>
</feature>
<evidence type="ECO:0000313" key="4">
    <source>
        <dbReference type="Proteomes" id="UP000006591"/>
    </source>
</evidence>
<protein>
    <submittedName>
        <fullName evidence="3">Uncharacterized protein</fullName>
    </submittedName>
</protein>
<dbReference type="PANTHER" id="PTHR33701:SF7">
    <property type="entry name" value="OS05G0446500 PROTEIN"/>
    <property type="match status" value="1"/>
</dbReference>
<name>A0A0E0HF88_ORYNI</name>
<evidence type="ECO:0000256" key="2">
    <source>
        <dbReference type="SAM" id="MobiDB-lite"/>
    </source>
</evidence>
<dbReference type="HOGENOM" id="CLU_018269_0_0_1"/>
<reference evidence="3" key="2">
    <citation type="submission" date="2018-04" db="EMBL/GenBank/DDBJ databases">
        <title>OnivRS2 (Oryza nivara Reference Sequence Version 2).</title>
        <authorList>
            <person name="Zhang J."/>
            <person name="Kudrna D."/>
            <person name="Lee S."/>
            <person name="Talag J."/>
            <person name="Rajasekar S."/>
            <person name="Welchert J."/>
            <person name="Hsing Y.-I."/>
            <person name="Wing R.A."/>
        </authorList>
    </citation>
    <scope>NUCLEOTIDE SEQUENCE [LARGE SCALE GENOMIC DNA]</scope>
    <source>
        <strain evidence="3">SL10</strain>
    </source>
</reference>
<evidence type="ECO:0000313" key="3">
    <source>
        <dbReference type="EnsemblPlants" id="ONIVA05G19240.1"/>
    </source>
</evidence>
<feature type="region of interest" description="Disordered" evidence="2">
    <location>
        <begin position="632"/>
        <end position="656"/>
    </location>
</feature>
<sequence>MLVVSTRKWGVEVPANRSRLHESGIERWRRQRTRHRCRWHGGRASPFAAALPSSPPPLCFRLLPPLFRPRGPPRRARPLSPMNWIDPLSAGEQGQFGLIKPHFNENAQNSKNGKVTVRSEVCAGTERSGSRAAPATSGAPPILLLRPAASGSPTGRIWRDAALPPPLPGGAPAWPPGTSAAPLPSSGRHASPPRPPTAAVGVARSGVERCRGFPAPAGRHERHPELRREGSGEEGFEMAAAADATTAMTIDFLRARLLSERSVSRAAKERADQLTKRVAELEEQLRAVTAQRRKAERAAGEVLAILESQGLARFSDAADSGSGSDDEDGLESAESGGKARGEAEDALSGSELGDTVNAAAAAAAGGLSRGYFYLVAADSSPKYHPGQSCRKVKRKELRLHTEGDEGKDNAMESTEEGHERSDCTVCTDEQPDIDGEVSQDGQGSCGNGRDGDDDNPYTVEYEKDGEMERVLEKQAELIEQYEEEEYAQREWERKFNNSRDSTAGDVELCNKLNQIEKACEQRDKAAQIKDKEVSEVGGPSDKNLFANDSPSECLSTDSVSGVPQNAPEENAIKHCKVTECDHDFGEATSTVVSVDSGPQIRKDELVDKSFTEIIEGSGNNIEKLSSSLQSNYESVQNARHNEDGVDESSDGGPGYHVNACSYEHYINTPSVASRSSDTPKSKVSEWSSSCFHNHTDNQIDTQMHQPSSDGVGGVLEALQRAKMSLREKLSKPSPPSLEMLALPAPEYHYATDDSPVRDTELSLCMSTFPSQEILALPEPAEYRSRIIPRDDMKVPVGLAGLFRLPTDSFAQNELCSADGYRSRFSLTATSRENLSNHFRANLSLSRYGSEFSPDPCFSARNSMLLSTPTFGGCSNPVSDFRVGDAYFPSEVPRSSNRRGMPSGDQGMLFHYAGDYSSNKWTL</sequence>
<reference evidence="3" key="1">
    <citation type="submission" date="2015-04" db="UniProtKB">
        <authorList>
            <consortium name="EnsemblPlants"/>
        </authorList>
    </citation>
    <scope>IDENTIFICATION</scope>
    <source>
        <strain evidence="3">SL10</strain>
    </source>
</reference>
<proteinExistence type="predicted"/>
<feature type="compositionally biased region" description="Basic and acidic residues" evidence="2">
    <location>
        <begin position="398"/>
        <end position="422"/>
    </location>
</feature>
<feature type="region of interest" description="Disordered" evidence="2">
    <location>
        <begin position="315"/>
        <end position="349"/>
    </location>
</feature>
<feature type="region of interest" description="Disordered" evidence="2">
    <location>
        <begin position="526"/>
        <end position="563"/>
    </location>
</feature>
<keyword evidence="4" id="KW-1185">Reference proteome</keyword>
<dbReference type="AlphaFoldDB" id="A0A0E0HF88"/>
<accession>A0A0E0HF88</accession>
<dbReference type="EnsemblPlants" id="ONIVA05G19240.1">
    <property type="protein sequence ID" value="ONIVA05G19240.1"/>
    <property type="gene ID" value="ONIVA05G19240"/>
</dbReference>
<organism evidence="3">
    <name type="scientific">Oryza nivara</name>
    <name type="common">Indian wild rice</name>
    <name type="synonym">Oryza sativa f. spontanea</name>
    <dbReference type="NCBI Taxonomy" id="4536"/>
    <lineage>
        <taxon>Eukaryota</taxon>
        <taxon>Viridiplantae</taxon>
        <taxon>Streptophyta</taxon>
        <taxon>Embryophyta</taxon>
        <taxon>Tracheophyta</taxon>
        <taxon>Spermatophyta</taxon>
        <taxon>Magnoliopsida</taxon>
        <taxon>Liliopsida</taxon>
        <taxon>Poales</taxon>
        <taxon>Poaceae</taxon>
        <taxon>BOP clade</taxon>
        <taxon>Oryzoideae</taxon>
        <taxon>Oryzeae</taxon>
        <taxon>Oryzinae</taxon>
        <taxon>Oryza</taxon>
    </lineage>
</organism>
<feature type="compositionally biased region" description="Pro residues" evidence="2">
    <location>
        <begin position="163"/>
        <end position="175"/>
    </location>
</feature>
<feature type="compositionally biased region" description="Polar residues" evidence="2">
    <location>
        <begin position="546"/>
        <end position="563"/>
    </location>
</feature>
<feature type="coiled-coil region" evidence="1">
    <location>
        <begin position="264"/>
        <end position="298"/>
    </location>
</feature>
<dbReference type="PANTHER" id="PTHR33701">
    <property type="entry name" value="TRANSMEMBRANE PROTEIN"/>
    <property type="match status" value="1"/>
</dbReference>
<feature type="region of interest" description="Disordered" evidence="2">
    <location>
        <begin position="381"/>
        <end position="458"/>
    </location>
</feature>
<dbReference type="eggNOG" id="ENOG502RYKI">
    <property type="taxonomic scope" value="Eukaryota"/>
</dbReference>
<keyword evidence="1" id="KW-0175">Coiled coil</keyword>
<evidence type="ECO:0000256" key="1">
    <source>
        <dbReference type="SAM" id="Coils"/>
    </source>
</evidence>
<dbReference type="Proteomes" id="UP000006591">
    <property type="component" value="Chromosome 5"/>
</dbReference>